<protein>
    <submittedName>
        <fullName evidence="1">Uncharacterized protein</fullName>
    </submittedName>
</protein>
<sequence length="26" mass="2835">MITVLVGMCLNSINLAIFLPGNYNHS</sequence>
<evidence type="ECO:0000313" key="1">
    <source>
        <dbReference type="EMBL" id="JAD19742.1"/>
    </source>
</evidence>
<accession>A0A0A8Y7T6</accession>
<organism evidence="1">
    <name type="scientific">Arundo donax</name>
    <name type="common">Giant reed</name>
    <name type="synonym">Donax arundinaceus</name>
    <dbReference type="NCBI Taxonomy" id="35708"/>
    <lineage>
        <taxon>Eukaryota</taxon>
        <taxon>Viridiplantae</taxon>
        <taxon>Streptophyta</taxon>
        <taxon>Embryophyta</taxon>
        <taxon>Tracheophyta</taxon>
        <taxon>Spermatophyta</taxon>
        <taxon>Magnoliopsida</taxon>
        <taxon>Liliopsida</taxon>
        <taxon>Poales</taxon>
        <taxon>Poaceae</taxon>
        <taxon>PACMAD clade</taxon>
        <taxon>Arundinoideae</taxon>
        <taxon>Arundineae</taxon>
        <taxon>Arundo</taxon>
    </lineage>
</organism>
<reference evidence="1" key="2">
    <citation type="journal article" date="2015" name="Data Brief">
        <title>Shoot transcriptome of the giant reed, Arundo donax.</title>
        <authorList>
            <person name="Barrero R.A."/>
            <person name="Guerrero F.D."/>
            <person name="Moolhuijzen P."/>
            <person name="Goolsby J.A."/>
            <person name="Tidwell J."/>
            <person name="Bellgard S.E."/>
            <person name="Bellgard M.I."/>
        </authorList>
    </citation>
    <scope>NUCLEOTIDE SEQUENCE</scope>
    <source>
        <tissue evidence="1">Shoot tissue taken approximately 20 cm above the soil surface</tissue>
    </source>
</reference>
<dbReference type="EMBL" id="GBRH01278153">
    <property type="protein sequence ID" value="JAD19742.1"/>
    <property type="molecule type" value="Transcribed_RNA"/>
</dbReference>
<dbReference type="AlphaFoldDB" id="A0A0A8Y7T6"/>
<reference evidence="1" key="1">
    <citation type="submission" date="2014-09" db="EMBL/GenBank/DDBJ databases">
        <authorList>
            <person name="Magalhaes I.L.F."/>
            <person name="Oliveira U."/>
            <person name="Santos F.R."/>
            <person name="Vidigal T.H.D.A."/>
            <person name="Brescovit A.D."/>
            <person name="Santos A.J."/>
        </authorList>
    </citation>
    <scope>NUCLEOTIDE SEQUENCE</scope>
    <source>
        <tissue evidence="1">Shoot tissue taken approximately 20 cm above the soil surface</tissue>
    </source>
</reference>
<name>A0A0A8Y7T6_ARUDO</name>
<proteinExistence type="predicted"/>